<keyword evidence="2" id="KW-1003">Cell membrane</keyword>
<evidence type="ECO:0000256" key="2">
    <source>
        <dbReference type="ARBA" id="ARBA00022475"/>
    </source>
</evidence>
<dbReference type="EMBL" id="BMHT01000004">
    <property type="protein sequence ID" value="GGF12250.1"/>
    <property type="molecule type" value="Genomic_DNA"/>
</dbReference>
<feature type="transmembrane region" description="Helical" evidence="7">
    <location>
        <begin position="311"/>
        <end position="334"/>
    </location>
</feature>
<dbReference type="Proteomes" id="UP000632273">
    <property type="component" value="Unassembled WGS sequence"/>
</dbReference>
<comment type="similarity">
    <text evidence="6">Belongs to the ABC-4 integral membrane protein family.</text>
</comment>
<dbReference type="InterPro" id="IPR050250">
    <property type="entry name" value="Macrolide_Exporter_MacB"/>
</dbReference>
<dbReference type="InterPro" id="IPR025857">
    <property type="entry name" value="MacB_PCD"/>
</dbReference>
<evidence type="ECO:0000256" key="3">
    <source>
        <dbReference type="ARBA" id="ARBA00022692"/>
    </source>
</evidence>
<dbReference type="RefSeq" id="WP_188814281.1">
    <property type="nucleotide sequence ID" value="NZ_BMHT01000004.1"/>
</dbReference>
<comment type="caution">
    <text evidence="10">The sequence shown here is derived from an EMBL/GenBank/DDBJ whole genome shotgun (WGS) entry which is preliminary data.</text>
</comment>
<evidence type="ECO:0000313" key="10">
    <source>
        <dbReference type="EMBL" id="GGF12250.1"/>
    </source>
</evidence>
<evidence type="ECO:0000256" key="5">
    <source>
        <dbReference type="ARBA" id="ARBA00023136"/>
    </source>
</evidence>
<keyword evidence="5 7" id="KW-0472">Membrane</keyword>
<feature type="transmembrane region" description="Helical" evidence="7">
    <location>
        <begin position="340"/>
        <end position="361"/>
    </location>
</feature>
<evidence type="ECO:0000256" key="1">
    <source>
        <dbReference type="ARBA" id="ARBA00004651"/>
    </source>
</evidence>
<evidence type="ECO:0008006" key="12">
    <source>
        <dbReference type="Google" id="ProtNLM"/>
    </source>
</evidence>
<evidence type="ECO:0000256" key="4">
    <source>
        <dbReference type="ARBA" id="ARBA00022989"/>
    </source>
</evidence>
<evidence type="ECO:0000256" key="6">
    <source>
        <dbReference type="ARBA" id="ARBA00038076"/>
    </source>
</evidence>
<gene>
    <name evidence="10" type="ORF">GCM10011383_24350</name>
</gene>
<evidence type="ECO:0000259" key="8">
    <source>
        <dbReference type="Pfam" id="PF02687"/>
    </source>
</evidence>
<accession>A0ABQ1U7Y3</accession>
<feature type="domain" description="MacB-like periplasmic core" evidence="9">
    <location>
        <begin position="34"/>
        <end position="215"/>
    </location>
</feature>
<evidence type="ECO:0000259" key="9">
    <source>
        <dbReference type="Pfam" id="PF12704"/>
    </source>
</evidence>
<sequence>MSEILLSFFVLFAVSVLLVSNYYNYRQPLGFQYENVWELDVNPGQDTTDHKEMLRLLVQRLQSTPGVVAVTNTSTNTPFSFSNMDTNQYTYKGKAGPQTERYDTDDETAKVLGLNVVAGRWFDRRDAAATRPPIVVNQKFAEKLLGQEAPVGKVLVSNDGKREWQIIGVVDTYRSGSDFASNDPAVFDRRALQDTAFKMSNNEVPVLLVRVQPGSGAVLEQRLVKEIKDITKGWVAKVNTLTENRHDKLKVVLTPMIALGIIALFLIINVALGLFGVLWYNISQRKAEIGLRRAMGATGAGIGKQFLGEMLVITTLGVLGGMLLAAQFPLLGVFGIEPPIYVLSILLAALLIYILTAVCAFQPSRIAAGIQPAVSLREE</sequence>
<keyword evidence="11" id="KW-1185">Reference proteome</keyword>
<dbReference type="Pfam" id="PF12704">
    <property type="entry name" value="MacB_PCD"/>
    <property type="match status" value="1"/>
</dbReference>
<reference evidence="11" key="1">
    <citation type="journal article" date="2019" name="Int. J. Syst. Evol. Microbiol.">
        <title>The Global Catalogue of Microorganisms (GCM) 10K type strain sequencing project: providing services to taxonomists for standard genome sequencing and annotation.</title>
        <authorList>
            <consortium name="The Broad Institute Genomics Platform"/>
            <consortium name="The Broad Institute Genome Sequencing Center for Infectious Disease"/>
            <person name="Wu L."/>
            <person name="Ma J."/>
        </authorList>
    </citation>
    <scope>NUCLEOTIDE SEQUENCE [LARGE SCALE GENOMIC DNA]</scope>
    <source>
        <strain evidence="11">CGMCC 1.15197</strain>
    </source>
</reference>
<keyword evidence="4 7" id="KW-1133">Transmembrane helix</keyword>
<dbReference type="InterPro" id="IPR003838">
    <property type="entry name" value="ABC3_permease_C"/>
</dbReference>
<dbReference type="PANTHER" id="PTHR30572">
    <property type="entry name" value="MEMBRANE COMPONENT OF TRANSPORTER-RELATED"/>
    <property type="match status" value="1"/>
</dbReference>
<organism evidence="10 11">
    <name type="scientific">Hymenobacter cavernae</name>
    <dbReference type="NCBI Taxonomy" id="2044852"/>
    <lineage>
        <taxon>Bacteria</taxon>
        <taxon>Pseudomonadati</taxon>
        <taxon>Bacteroidota</taxon>
        <taxon>Cytophagia</taxon>
        <taxon>Cytophagales</taxon>
        <taxon>Hymenobacteraceae</taxon>
        <taxon>Hymenobacter</taxon>
    </lineage>
</organism>
<evidence type="ECO:0000313" key="11">
    <source>
        <dbReference type="Proteomes" id="UP000632273"/>
    </source>
</evidence>
<keyword evidence="3 7" id="KW-0812">Transmembrane</keyword>
<dbReference type="PANTHER" id="PTHR30572:SF4">
    <property type="entry name" value="ABC TRANSPORTER PERMEASE YTRF"/>
    <property type="match status" value="1"/>
</dbReference>
<protein>
    <recommendedName>
        <fullName evidence="12">FtsX-like permease family protein</fullName>
    </recommendedName>
</protein>
<proteinExistence type="inferred from homology"/>
<feature type="transmembrane region" description="Helical" evidence="7">
    <location>
        <begin position="256"/>
        <end position="282"/>
    </location>
</feature>
<evidence type="ECO:0000256" key="7">
    <source>
        <dbReference type="SAM" id="Phobius"/>
    </source>
</evidence>
<dbReference type="Pfam" id="PF02687">
    <property type="entry name" value="FtsX"/>
    <property type="match status" value="1"/>
</dbReference>
<name>A0ABQ1U7Y3_9BACT</name>
<comment type="subcellular location">
    <subcellularLocation>
        <location evidence="1">Cell membrane</location>
        <topology evidence="1">Multi-pass membrane protein</topology>
    </subcellularLocation>
</comment>
<feature type="domain" description="ABC3 transporter permease C-terminal" evidence="8">
    <location>
        <begin position="261"/>
        <end position="372"/>
    </location>
</feature>